<accession>A0ABC8RBQ8</accession>
<dbReference type="AlphaFoldDB" id="A0ABC8RBQ8"/>
<dbReference type="InterPro" id="IPR013210">
    <property type="entry name" value="LRR_N_plant-typ"/>
</dbReference>
<evidence type="ECO:0000256" key="2">
    <source>
        <dbReference type="ARBA" id="ARBA00022729"/>
    </source>
</evidence>
<gene>
    <name evidence="5" type="ORF">ILEXP_LOCUS10098</name>
</gene>
<keyword evidence="2" id="KW-0732">Signal</keyword>
<evidence type="ECO:0000259" key="4">
    <source>
        <dbReference type="Pfam" id="PF08263"/>
    </source>
</evidence>
<dbReference type="SUPFAM" id="SSF50998">
    <property type="entry name" value="Quinoprotein alcohol dehydrogenase-like"/>
    <property type="match status" value="1"/>
</dbReference>
<name>A0ABC8RBQ8_9AQUA</name>
<dbReference type="PANTHER" id="PTHR48060">
    <property type="entry name" value="DNA DAMAGE-REPAIR/TOLERATION PROTEIN DRT100"/>
    <property type="match status" value="1"/>
</dbReference>
<evidence type="ECO:0000256" key="3">
    <source>
        <dbReference type="ARBA" id="ARBA00022737"/>
    </source>
</evidence>
<dbReference type="InterPro" id="IPR011047">
    <property type="entry name" value="Quinoprotein_ADH-like_sf"/>
</dbReference>
<keyword evidence="6" id="KW-1185">Reference proteome</keyword>
<comment type="caution">
    <text evidence="5">The sequence shown here is derived from an EMBL/GenBank/DDBJ whole genome shotgun (WGS) entry which is preliminary data.</text>
</comment>
<evidence type="ECO:0000313" key="6">
    <source>
        <dbReference type="Proteomes" id="UP001642360"/>
    </source>
</evidence>
<keyword evidence="3" id="KW-0677">Repeat</keyword>
<feature type="domain" description="Leucine-rich repeat-containing N-terminal plant-type" evidence="4">
    <location>
        <begin position="107"/>
        <end position="146"/>
    </location>
</feature>
<dbReference type="EMBL" id="CAUOFW020001225">
    <property type="protein sequence ID" value="CAK9142413.1"/>
    <property type="molecule type" value="Genomic_DNA"/>
</dbReference>
<dbReference type="PANTHER" id="PTHR48060:SF21">
    <property type="entry name" value="L DOMAIN-LIKE PROTEIN"/>
    <property type="match status" value="1"/>
</dbReference>
<sequence>MAPRNIEQLVSVDLSHENFGPKVRPNKECDGYTAEALLAFKQSSSRLNPNGFLNHRDHSGSSHSCPWQCVTCSFNDGDVTALDLSNGGLVDRLQMDDLKNMKKSSAAEALLAFKQSSSRLNPNGFLNHRDHSGSSHSCPWQCVTCSFNDGDVTALDLSNGGLVDRLQMDDLKNMKKSSAVQQIPHN</sequence>
<dbReference type="Pfam" id="PF08263">
    <property type="entry name" value="LRRNT_2"/>
    <property type="match status" value="2"/>
</dbReference>
<protein>
    <recommendedName>
        <fullName evidence="4">Leucine-rich repeat-containing N-terminal plant-type domain-containing protein</fullName>
    </recommendedName>
</protein>
<evidence type="ECO:0000256" key="1">
    <source>
        <dbReference type="ARBA" id="ARBA00022614"/>
    </source>
</evidence>
<feature type="domain" description="Leucine-rich repeat-containing N-terminal plant-type" evidence="4">
    <location>
        <begin position="35"/>
        <end position="73"/>
    </location>
</feature>
<organism evidence="5 6">
    <name type="scientific">Ilex paraguariensis</name>
    <name type="common">yerba mate</name>
    <dbReference type="NCBI Taxonomy" id="185542"/>
    <lineage>
        <taxon>Eukaryota</taxon>
        <taxon>Viridiplantae</taxon>
        <taxon>Streptophyta</taxon>
        <taxon>Embryophyta</taxon>
        <taxon>Tracheophyta</taxon>
        <taxon>Spermatophyta</taxon>
        <taxon>Magnoliopsida</taxon>
        <taxon>eudicotyledons</taxon>
        <taxon>Gunneridae</taxon>
        <taxon>Pentapetalae</taxon>
        <taxon>asterids</taxon>
        <taxon>campanulids</taxon>
        <taxon>Aquifoliales</taxon>
        <taxon>Aquifoliaceae</taxon>
        <taxon>Ilex</taxon>
    </lineage>
</organism>
<dbReference type="Proteomes" id="UP001642360">
    <property type="component" value="Unassembled WGS sequence"/>
</dbReference>
<dbReference type="Gene3D" id="3.80.10.10">
    <property type="entry name" value="Ribonuclease Inhibitor"/>
    <property type="match status" value="2"/>
</dbReference>
<dbReference type="InterPro" id="IPR032675">
    <property type="entry name" value="LRR_dom_sf"/>
</dbReference>
<keyword evidence="1" id="KW-0433">Leucine-rich repeat</keyword>
<evidence type="ECO:0000313" key="5">
    <source>
        <dbReference type="EMBL" id="CAK9142413.1"/>
    </source>
</evidence>
<reference evidence="5 6" key="1">
    <citation type="submission" date="2024-02" db="EMBL/GenBank/DDBJ databases">
        <authorList>
            <person name="Vignale AGUSTIN F."/>
            <person name="Sosa J E."/>
            <person name="Modenutti C."/>
        </authorList>
    </citation>
    <scope>NUCLEOTIDE SEQUENCE [LARGE SCALE GENOMIC DNA]</scope>
</reference>
<dbReference type="InterPro" id="IPR053211">
    <property type="entry name" value="DNA_repair-toleration"/>
</dbReference>
<proteinExistence type="predicted"/>